<proteinExistence type="predicted"/>
<dbReference type="Proteomes" id="UP000324800">
    <property type="component" value="Unassembled WGS sequence"/>
</dbReference>
<dbReference type="EMBL" id="SNRW01002051">
    <property type="protein sequence ID" value="KAA6394078.1"/>
    <property type="molecule type" value="Genomic_DNA"/>
</dbReference>
<organism evidence="2 3">
    <name type="scientific">Streblomastix strix</name>
    <dbReference type="NCBI Taxonomy" id="222440"/>
    <lineage>
        <taxon>Eukaryota</taxon>
        <taxon>Metamonada</taxon>
        <taxon>Preaxostyla</taxon>
        <taxon>Oxymonadida</taxon>
        <taxon>Streblomastigidae</taxon>
        <taxon>Streblomastix</taxon>
    </lineage>
</organism>
<feature type="compositionally biased region" description="Low complexity" evidence="1">
    <location>
        <begin position="394"/>
        <end position="403"/>
    </location>
</feature>
<feature type="compositionally biased region" description="Basic and acidic residues" evidence="1">
    <location>
        <begin position="406"/>
        <end position="415"/>
    </location>
</feature>
<evidence type="ECO:0000256" key="1">
    <source>
        <dbReference type="SAM" id="MobiDB-lite"/>
    </source>
</evidence>
<dbReference type="AlphaFoldDB" id="A0A5J4WGY3"/>
<sequence>MVQPDIHDKQSKLEMKKNSGCERIELIDCRLPLQDARFERGETNNQIWRLEHFTRHLLRISPPNIPNRITTIPSIRIPEQPLYVWCNAIRNQTLTKQGVPEEYDSVSNRYTQISRILNKHKIERDRTESNCNISGMRMESSQRNSQNETEEATTSPTRSIQFEKMDKDRNRYNTSLFLNITNHQKTYAARLRGWNTMMIMNKIVISDKNWWITKLGANIPAQLIQIPPQMTMTADAAPSGKDSTLEKELEMIAIAHGTWNKMQVKLSRKSREIKAITQGLRIFAKVIKNFASSIPINQKRQLYSSFLRQEMVSISIINNGNQTGTLNNRKAMNLDPNYSPPRSQKPEQLTHQVDYQVQEITNQRRRIHVNNKRTRKKSNRCSQSNMEEGTPMDSSSYRSLSSNSEEDQRRADRSNDISSTMARPDIVHRTGKQERTIPYAWLKQRDSGTRNIVDQEEFETPARDDMLFPDGPKARKGRRFVRKILRILNVSKGAINMILYGQRYNTQRRYYYKMENFKKWTQIIQYTILDLLSMKPYIIITEVLAQFTSVNTSASSALQFLNGLSLMLSLTFDNDLKNNHMLQFIRNAILAHMIVKPKYEDTWNVGKLFDYWRGKGSNRNPTNIELQTKLTLLLMTICSM</sequence>
<comment type="caution">
    <text evidence="2">The sequence shown here is derived from an EMBL/GenBank/DDBJ whole genome shotgun (WGS) entry which is preliminary data.</text>
</comment>
<evidence type="ECO:0000313" key="2">
    <source>
        <dbReference type="EMBL" id="KAA6394078.1"/>
    </source>
</evidence>
<evidence type="ECO:0000313" key="3">
    <source>
        <dbReference type="Proteomes" id="UP000324800"/>
    </source>
</evidence>
<feature type="compositionally biased region" description="Polar residues" evidence="1">
    <location>
        <begin position="129"/>
        <end position="159"/>
    </location>
</feature>
<feature type="region of interest" description="Disordered" evidence="1">
    <location>
        <begin position="126"/>
        <end position="159"/>
    </location>
</feature>
<feature type="region of interest" description="Disordered" evidence="1">
    <location>
        <begin position="319"/>
        <end position="430"/>
    </location>
</feature>
<feature type="compositionally biased region" description="Polar residues" evidence="1">
    <location>
        <begin position="340"/>
        <end position="361"/>
    </location>
</feature>
<feature type="compositionally biased region" description="Basic residues" evidence="1">
    <location>
        <begin position="363"/>
        <end position="379"/>
    </location>
</feature>
<reference evidence="2 3" key="1">
    <citation type="submission" date="2019-03" db="EMBL/GenBank/DDBJ databases">
        <title>Single cell metagenomics reveals metabolic interactions within the superorganism composed of flagellate Streblomastix strix and complex community of Bacteroidetes bacteria on its surface.</title>
        <authorList>
            <person name="Treitli S.C."/>
            <person name="Kolisko M."/>
            <person name="Husnik F."/>
            <person name="Keeling P."/>
            <person name="Hampl V."/>
        </authorList>
    </citation>
    <scope>NUCLEOTIDE SEQUENCE [LARGE SCALE GENOMIC DNA]</scope>
    <source>
        <strain evidence="2">ST1C</strain>
    </source>
</reference>
<feature type="compositionally biased region" description="Polar residues" evidence="1">
    <location>
        <begin position="319"/>
        <end position="330"/>
    </location>
</feature>
<accession>A0A5J4WGY3</accession>
<protein>
    <submittedName>
        <fullName evidence="2">Uncharacterized protein</fullName>
    </submittedName>
</protein>
<gene>
    <name evidence="2" type="ORF">EZS28_010392</name>
</gene>
<name>A0A5J4WGY3_9EUKA</name>